<evidence type="ECO:0000256" key="1">
    <source>
        <dbReference type="ARBA" id="ARBA00000448"/>
    </source>
</evidence>
<dbReference type="OrthoDB" id="9781691at2"/>
<dbReference type="PROSITE" id="PS51257">
    <property type="entry name" value="PROKAR_LIPOPROTEIN"/>
    <property type="match status" value="1"/>
</dbReference>
<evidence type="ECO:0000256" key="7">
    <source>
        <dbReference type="SAM" id="SignalP"/>
    </source>
</evidence>
<sequence length="794" mass="84294">MKNTRIGHSMALLFGTASLLGACVSTPATAPELSTPQAPIAARVKPVITVDGLRFKDLNASGTLDPYEDWRLTAEQRADDLASRMTLAEKAGMMLIATNNPACDGTVTDTGREMIEQRHMTRFILRATATPEGADCSVELSGFALRGGYDQTPSELAGFTNAVQELREGTRLGIPALFKDNARNHVEVSPTFGIGQGAGSFTEFPKEAGLAAAMLGAGAPLSASDGMPPANLRPDPEVLRQFTRVMGQEWRAVGLRGMYGYMLDLGTEPRWSRFHETFSENADLVGLIGRELVAGLQGPKGADGLALSPDTAVSMTVKHFPGGGPQHLGLDAHYTFGKDQFYTDPSGNYGFDYHLRPFAEAVDAGVAAIMPYYGVPVGAMHNGEELEQVGMAFSPAILRGLLREELGFGGYINSDSGIIEERGWGLEDYRINPRTGKNFTVTDRTQMALEAGVDVISEFRSAEVIVDLVEQGAIDEATVIDPAIRHLLVEQFALGLFENPYVAAEEADRIVGSSANHALGLAMQRRSIVLLQNRELDGRPVLPLAQGSSVYVMGVDPTLFAKAGFAVTDGNPASGGTRPAVPAGTDYAVLSVLVNNAPAGRYRSDDPATGGQALPETMQIIDPHTGQQQASWGAQDPCVVSPGEGVNCVDSRLYFGGAFPWEASELSLSAMAASQSWVMYPSLTDIRAVMAEIGDPRRVIVSIYFRNPYAIDRESGVREAGALLATLGVSEEALVDVIGGQAAPGGRLPFALPASVRAIEAQHSDAPGYGETEGGTLFPFGFGLGYEAGAKASK</sequence>
<accession>A0A3A1P2L8</accession>
<feature type="domain" description="Glycoside hydrolase family 3 C-terminal" evidence="9">
    <location>
        <begin position="528"/>
        <end position="786"/>
    </location>
</feature>
<evidence type="ECO:0000256" key="2">
    <source>
        <dbReference type="ARBA" id="ARBA00005336"/>
    </source>
</evidence>
<dbReference type="EMBL" id="QXFM01000107">
    <property type="protein sequence ID" value="RIV84122.1"/>
    <property type="molecule type" value="Genomic_DNA"/>
</dbReference>
<dbReference type="GO" id="GO:0009251">
    <property type="term" value="P:glucan catabolic process"/>
    <property type="evidence" value="ECO:0007669"/>
    <property type="project" value="TreeGrafter"/>
</dbReference>
<evidence type="ECO:0000256" key="6">
    <source>
        <dbReference type="ARBA" id="ARBA00023295"/>
    </source>
</evidence>
<evidence type="ECO:0000313" key="10">
    <source>
        <dbReference type="EMBL" id="RIV84122.1"/>
    </source>
</evidence>
<dbReference type="InterPro" id="IPR017853">
    <property type="entry name" value="GH"/>
</dbReference>
<dbReference type="Pfam" id="PF00933">
    <property type="entry name" value="Glyco_hydro_3"/>
    <property type="match status" value="1"/>
</dbReference>
<dbReference type="InterPro" id="IPR002772">
    <property type="entry name" value="Glyco_hydro_3_C"/>
</dbReference>
<dbReference type="GO" id="GO:0008422">
    <property type="term" value="F:beta-glucosidase activity"/>
    <property type="evidence" value="ECO:0007669"/>
    <property type="project" value="UniProtKB-EC"/>
</dbReference>
<comment type="caution">
    <text evidence="10">The sequence shown here is derived from an EMBL/GenBank/DDBJ whole genome shotgun (WGS) entry which is preliminary data.</text>
</comment>
<feature type="chain" id="PRO_5017403059" description="beta-glucosidase" evidence="7">
    <location>
        <begin position="31"/>
        <end position="794"/>
    </location>
</feature>
<name>A0A3A1P2L8_9SPHN</name>
<keyword evidence="6" id="KW-0326">Glycosidase</keyword>
<dbReference type="PANTHER" id="PTHR30620:SF16">
    <property type="entry name" value="LYSOSOMAL BETA GLUCOSIDASE"/>
    <property type="match status" value="1"/>
</dbReference>
<dbReference type="AlphaFoldDB" id="A0A3A1P2L8"/>
<dbReference type="Proteomes" id="UP000265366">
    <property type="component" value="Unassembled WGS sequence"/>
</dbReference>
<comment type="similarity">
    <text evidence="2">Belongs to the glycosyl hydrolase 3 family.</text>
</comment>
<dbReference type="InterPro" id="IPR001764">
    <property type="entry name" value="Glyco_hydro_3_N"/>
</dbReference>
<evidence type="ECO:0000256" key="5">
    <source>
        <dbReference type="ARBA" id="ARBA00022801"/>
    </source>
</evidence>
<evidence type="ECO:0000256" key="3">
    <source>
        <dbReference type="ARBA" id="ARBA00012744"/>
    </source>
</evidence>
<dbReference type="RefSeq" id="WP_119593112.1">
    <property type="nucleotide sequence ID" value="NZ_QXFM01000107.1"/>
</dbReference>
<dbReference type="InterPro" id="IPR036962">
    <property type="entry name" value="Glyco_hydro_3_N_sf"/>
</dbReference>
<keyword evidence="4 7" id="KW-0732">Signal</keyword>
<keyword evidence="11" id="KW-1185">Reference proteome</keyword>
<gene>
    <name evidence="10" type="ORF">D2V17_11925</name>
</gene>
<reference evidence="10 11" key="1">
    <citation type="submission" date="2018-08" db="EMBL/GenBank/DDBJ databases">
        <title>Erythrobacter zhengii sp.nov., a bacterium isolated from deep-sea sediment.</title>
        <authorList>
            <person name="Fang C."/>
            <person name="Wu Y.-H."/>
            <person name="Sun C."/>
            <person name="Wang H."/>
            <person name="Cheng H."/>
            <person name="Meng F.-X."/>
            <person name="Wang C.-S."/>
            <person name="Xu X.-W."/>
        </authorList>
    </citation>
    <scope>NUCLEOTIDE SEQUENCE [LARGE SCALE GENOMIC DNA]</scope>
    <source>
        <strain evidence="10 11">CCTCC AB 2015396</strain>
    </source>
</reference>
<feature type="domain" description="Glycoside hydrolase family 3 N-terminal" evidence="8">
    <location>
        <begin position="151"/>
        <end position="485"/>
    </location>
</feature>
<dbReference type="SUPFAM" id="SSF52279">
    <property type="entry name" value="Beta-D-glucan exohydrolase, C-terminal domain"/>
    <property type="match status" value="1"/>
</dbReference>
<dbReference type="Pfam" id="PF01915">
    <property type="entry name" value="Glyco_hydro_3_C"/>
    <property type="match status" value="1"/>
</dbReference>
<dbReference type="InterPro" id="IPR036881">
    <property type="entry name" value="Glyco_hydro_3_C_sf"/>
</dbReference>
<evidence type="ECO:0000259" key="9">
    <source>
        <dbReference type="Pfam" id="PF01915"/>
    </source>
</evidence>
<dbReference type="PANTHER" id="PTHR30620">
    <property type="entry name" value="PERIPLASMIC BETA-GLUCOSIDASE-RELATED"/>
    <property type="match status" value="1"/>
</dbReference>
<proteinExistence type="inferred from homology"/>
<keyword evidence="5 10" id="KW-0378">Hydrolase</keyword>
<dbReference type="InterPro" id="IPR051915">
    <property type="entry name" value="Cellulose_Degrad_GH3"/>
</dbReference>
<protein>
    <recommendedName>
        <fullName evidence="3">beta-glucosidase</fullName>
        <ecNumber evidence="3">3.2.1.21</ecNumber>
    </recommendedName>
</protein>
<evidence type="ECO:0000313" key="11">
    <source>
        <dbReference type="Proteomes" id="UP000265366"/>
    </source>
</evidence>
<dbReference type="Gene3D" id="3.20.20.300">
    <property type="entry name" value="Glycoside hydrolase, family 3, N-terminal domain"/>
    <property type="match status" value="1"/>
</dbReference>
<dbReference type="Gene3D" id="3.40.50.1700">
    <property type="entry name" value="Glycoside hydrolase family 3 C-terminal domain"/>
    <property type="match status" value="1"/>
</dbReference>
<evidence type="ECO:0000256" key="4">
    <source>
        <dbReference type="ARBA" id="ARBA00022729"/>
    </source>
</evidence>
<feature type="signal peptide" evidence="7">
    <location>
        <begin position="1"/>
        <end position="30"/>
    </location>
</feature>
<comment type="catalytic activity">
    <reaction evidence="1">
        <text>Hydrolysis of terminal, non-reducing beta-D-glucosyl residues with release of beta-D-glucose.</text>
        <dbReference type="EC" id="3.2.1.21"/>
    </reaction>
</comment>
<dbReference type="SUPFAM" id="SSF51445">
    <property type="entry name" value="(Trans)glycosidases"/>
    <property type="match status" value="1"/>
</dbReference>
<evidence type="ECO:0000259" key="8">
    <source>
        <dbReference type="Pfam" id="PF00933"/>
    </source>
</evidence>
<dbReference type="EC" id="3.2.1.21" evidence="3"/>
<organism evidence="10 11">
    <name type="scientific">Aurantiacibacter xanthus</name>
    <dbReference type="NCBI Taxonomy" id="1784712"/>
    <lineage>
        <taxon>Bacteria</taxon>
        <taxon>Pseudomonadati</taxon>
        <taxon>Pseudomonadota</taxon>
        <taxon>Alphaproteobacteria</taxon>
        <taxon>Sphingomonadales</taxon>
        <taxon>Erythrobacteraceae</taxon>
        <taxon>Aurantiacibacter</taxon>
    </lineage>
</organism>